<keyword evidence="6 7" id="KW-0472">Membrane</keyword>
<dbReference type="OMA" id="VNWFAIC"/>
<comment type="subcellular location">
    <subcellularLocation>
        <location evidence="1 7">Cell membrane</location>
        <topology evidence="1 7">Multi-pass membrane protein</topology>
    </subcellularLocation>
</comment>
<feature type="domain" description="Casparian strip membrane protein" evidence="8">
    <location>
        <begin position="25"/>
        <end position="171"/>
    </location>
</feature>
<comment type="subunit">
    <text evidence="7">Homodimer and heterodimers.</text>
</comment>
<reference evidence="9" key="1">
    <citation type="submission" date="2013-07" db="EMBL/GenBank/DDBJ databases">
        <title>The genome of Eucalyptus grandis.</title>
        <authorList>
            <person name="Schmutz J."/>
            <person name="Hayes R."/>
            <person name="Myburg A."/>
            <person name="Tuskan G."/>
            <person name="Grattapaglia D."/>
            <person name="Rokhsar D.S."/>
        </authorList>
    </citation>
    <scope>NUCLEOTIDE SEQUENCE</scope>
    <source>
        <tissue evidence="9">Leaf extractions</tissue>
    </source>
</reference>
<dbReference type="EMBL" id="KK198759">
    <property type="protein sequence ID" value="KCW64942.1"/>
    <property type="molecule type" value="Genomic_DNA"/>
</dbReference>
<evidence type="ECO:0000256" key="5">
    <source>
        <dbReference type="ARBA" id="ARBA00022989"/>
    </source>
</evidence>
<dbReference type="Pfam" id="PF04535">
    <property type="entry name" value="CASP_dom"/>
    <property type="match status" value="1"/>
</dbReference>
<sequence>MKAAQLEAAEAVDANPPAQGLKKWMSMVDFALRIVAAIGTLGSAIAMATTNQTLPFFTQFLQFRAQYNDLPSFMFFVIANGMVCGYLVLSIPLSIFHIKRPELTITRIILIIFDTAMMALLTAGGSAAAAIVYLAHNGNSSANWFAICQQFGSFCERITGSLIGSFAAMLAMILLIILSAVVISRH</sequence>
<dbReference type="PANTHER" id="PTHR36488">
    <property type="entry name" value="CASP-LIKE PROTEIN 1U1"/>
    <property type="match status" value="1"/>
</dbReference>
<protein>
    <recommendedName>
        <fullName evidence="7">CASP-like protein</fullName>
    </recommendedName>
</protein>
<dbReference type="NCBIfam" id="TIGR01569">
    <property type="entry name" value="A_tha_TIGR01569"/>
    <property type="match status" value="1"/>
</dbReference>
<dbReference type="InterPro" id="IPR006459">
    <property type="entry name" value="CASP/CASPL"/>
</dbReference>
<keyword evidence="3 7" id="KW-1003">Cell membrane</keyword>
<dbReference type="GO" id="GO:0005886">
    <property type="term" value="C:plasma membrane"/>
    <property type="evidence" value="ECO:0000318"/>
    <property type="project" value="GO_Central"/>
</dbReference>
<dbReference type="STRING" id="71139.A0A059BFH9"/>
<dbReference type="InterPro" id="IPR006702">
    <property type="entry name" value="CASP_dom"/>
</dbReference>
<feature type="transmembrane region" description="Helical" evidence="7">
    <location>
        <begin position="30"/>
        <end position="50"/>
    </location>
</feature>
<evidence type="ECO:0000256" key="2">
    <source>
        <dbReference type="ARBA" id="ARBA00007651"/>
    </source>
</evidence>
<keyword evidence="4 7" id="KW-0812">Transmembrane</keyword>
<accession>A0A059BFH9</accession>
<dbReference type="GO" id="GO:0007043">
    <property type="term" value="P:cell-cell junction assembly"/>
    <property type="evidence" value="ECO:0000318"/>
    <property type="project" value="GO_Central"/>
</dbReference>
<gene>
    <name evidence="9" type="ORF">EUGRSUZ_G02489</name>
</gene>
<evidence type="ECO:0000259" key="8">
    <source>
        <dbReference type="Pfam" id="PF04535"/>
    </source>
</evidence>
<evidence type="ECO:0000313" key="9">
    <source>
        <dbReference type="EMBL" id="KCW64942.1"/>
    </source>
</evidence>
<dbReference type="PANTHER" id="PTHR36488:SF12">
    <property type="entry name" value="CASP-LIKE PROTEIN"/>
    <property type="match status" value="1"/>
</dbReference>
<evidence type="ECO:0000256" key="7">
    <source>
        <dbReference type="RuleBase" id="RU361233"/>
    </source>
</evidence>
<dbReference type="OrthoDB" id="753675at2759"/>
<proteinExistence type="inferred from homology"/>
<comment type="similarity">
    <text evidence="2 7">Belongs to the Casparian strip membrane proteins (CASP) family.</text>
</comment>
<keyword evidence="5 7" id="KW-1133">Transmembrane helix</keyword>
<dbReference type="InParanoid" id="A0A059BFH9"/>
<dbReference type="InterPro" id="IPR044173">
    <property type="entry name" value="CASPL"/>
</dbReference>
<name>A0A059BFH9_EUCGR</name>
<dbReference type="AlphaFoldDB" id="A0A059BFH9"/>
<dbReference type="Gramene" id="KCW64942">
    <property type="protein sequence ID" value="KCW64942"/>
    <property type="gene ID" value="EUGRSUZ_G02489"/>
</dbReference>
<feature type="transmembrane region" description="Helical" evidence="7">
    <location>
        <begin position="108"/>
        <end position="135"/>
    </location>
</feature>
<organism evidence="9">
    <name type="scientific">Eucalyptus grandis</name>
    <name type="common">Flooded gum</name>
    <dbReference type="NCBI Taxonomy" id="71139"/>
    <lineage>
        <taxon>Eukaryota</taxon>
        <taxon>Viridiplantae</taxon>
        <taxon>Streptophyta</taxon>
        <taxon>Embryophyta</taxon>
        <taxon>Tracheophyta</taxon>
        <taxon>Spermatophyta</taxon>
        <taxon>Magnoliopsida</taxon>
        <taxon>eudicotyledons</taxon>
        <taxon>Gunneridae</taxon>
        <taxon>Pentapetalae</taxon>
        <taxon>rosids</taxon>
        <taxon>malvids</taxon>
        <taxon>Myrtales</taxon>
        <taxon>Myrtaceae</taxon>
        <taxon>Myrtoideae</taxon>
        <taxon>Eucalypteae</taxon>
        <taxon>Eucalyptus</taxon>
    </lineage>
</organism>
<evidence type="ECO:0000256" key="6">
    <source>
        <dbReference type="ARBA" id="ARBA00023136"/>
    </source>
</evidence>
<evidence type="ECO:0000256" key="1">
    <source>
        <dbReference type="ARBA" id="ARBA00004651"/>
    </source>
</evidence>
<evidence type="ECO:0000256" key="3">
    <source>
        <dbReference type="ARBA" id="ARBA00022475"/>
    </source>
</evidence>
<dbReference type="GO" id="GO:0042545">
    <property type="term" value="P:cell wall modification"/>
    <property type="evidence" value="ECO:0000318"/>
    <property type="project" value="GO_Central"/>
</dbReference>
<feature type="transmembrane region" description="Helical" evidence="7">
    <location>
        <begin position="162"/>
        <end position="183"/>
    </location>
</feature>
<feature type="transmembrane region" description="Helical" evidence="7">
    <location>
        <begin position="70"/>
        <end position="96"/>
    </location>
</feature>
<evidence type="ECO:0000256" key="4">
    <source>
        <dbReference type="ARBA" id="ARBA00022692"/>
    </source>
</evidence>